<evidence type="ECO:0000313" key="3">
    <source>
        <dbReference type="EMBL" id="RGS37539.1"/>
    </source>
</evidence>
<dbReference type="CDD" id="cd00093">
    <property type="entry name" value="HTH_XRE"/>
    <property type="match status" value="1"/>
</dbReference>
<dbReference type="InterPro" id="IPR001387">
    <property type="entry name" value="Cro/C1-type_HTH"/>
</dbReference>
<evidence type="ECO:0000313" key="4">
    <source>
        <dbReference type="Proteomes" id="UP000266172"/>
    </source>
</evidence>
<gene>
    <name evidence="3" type="ORF">DWX93_14010</name>
</gene>
<reference evidence="3 4" key="1">
    <citation type="submission" date="2018-08" db="EMBL/GenBank/DDBJ databases">
        <title>A genome reference for cultivated species of the human gut microbiota.</title>
        <authorList>
            <person name="Zou Y."/>
            <person name="Xue W."/>
            <person name="Luo G."/>
        </authorList>
    </citation>
    <scope>NUCLEOTIDE SEQUENCE [LARGE SCALE GENOMIC DNA]</scope>
    <source>
        <strain evidence="3 4">AF22-12AC</strain>
    </source>
</reference>
<protein>
    <submittedName>
        <fullName evidence="3">XRE family transcriptional regulator</fullName>
    </submittedName>
</protein>
<dbReference type="GO" id="GO:0003677">
    <property type="term" value="F:DNA binding"/>
    <property type="evidence" value="ECO:0007669"/>
    <property type="project" value="UniProtKB-KW"/>
</dbReference>
<dbReference type="SMART" id="SM00530">
    <property type="entry name" value="HTH_XRE"/>
    <property type="match status" value="1"/>
</dbReference>
<evidence type="ECO:0000256" key="1">
    <source>
        <dbReference type="ARBA" id="ARBA00023125"/>
    </source>
</evidence>
<dbReference type="EMBL" id="QRVL01000015">
    <property type="protein sequence ID" value="RGS37539.1"/>
    <property type="molecule type" value="Genomic_DNA"/>
</dbReference>
<dbReference type="PANTHER" id="PTHR46558:SF4">
    <property type="entry name" value="DNA-BIDING PHAGE PROTEIN"/>
    <property type="match status" value="1"/>
</dbReference>
<dbReference type="PROSITE" id="PS50943">
    <property type="entry name" value="HTH_CROC1"/>
    <property type="match status" value="1"/>
</dbReference>
<organism evidence="3 4">
    <name type="scientific">Roseburia hominis</name>
    <dbReference type="NCBI Taxonomy" id="301301"/>
    <lineage>
        <taxon>Bacteria</taxon>
        <taxon>Bacillati</taxon>
        <taxon>Bacillota</taxon>
        <taxon>Clostridia</taxon>
        <taxon>Lachnospirales</taxon>
        <taxon>Lachnospiraceae</taxon>
        <taxon>Roseburia</taxon>
    </lineage>
</organism>
<evidence type="ECO:0000259" key="2">
    <source>
        <dbReference type="PROSITE" id="PS50943"/>
    </source>
</evidence>
<dbReference type="PANTHER" id="PTHR46558">
    <property type="entry name" value="TRACRIPTIONAL REGULATORY PROTEIN-RELATED-RELATED"/>
    <property type="match status" value="1"/>
</dbReference>
<proteinExistence type="predicted"/>
<dbReference type="InterPro" id="IPR010982">
    <property type="entry name" value="Lambda_DNA-bd_dom_sf"/>
</dbReference>
<sequence>MRLPFRHAGSLAIGSLRLAHARFIISYPPSYCNHIFHFSHLTPSLIPLTKVIIYDNFIADNFLRNTCIFRRIEGFMKEQSPLTPRYEVVEQLKSARKAQNVTQEVLAERVGTKKSNISRFESGRYNPSLDFLIKVADSLGKQIQIRIR</sequence>
<keyword evidence="1" id="KW-0238">DNA-binding</keyword>
<feature type="domain" description="HTH cro/C1-type" evidence="2">
    <location>
        <begin position="92"/>
        <end position="146"/>
    </location>
</feature>
<comment type="caution">
    <text evidence="3">The sequence shown here is derived from an EMBL/GenBank/DDBJ whole genome shotgun (WGS) entry which is preliminary data.</text>
</comment>
<accession>A0A395V402</accession>
<dbReference type="AlphaFoldDB" id="A0A395V402"/>
<dbReference type="Pfam" id="PF01381">
    <property type="entry name" value="HTH_3"/>
    <property type="match status" value="1"/>
</dbReference>
<dbReference type="Gene3D" id="1.10.260.40">
    <property type="entry name" value="lambda repressor-like DNA-binding domains"/>
    <property type="match status" value="1"/>
</dbReference>
<dbReference type="Proteomes" id="UP000266172">
    <property type="component" value="Unassembled WGS sequence"/>
</dbReference>
<dbReference type="SUPFAM" id="SSF47413">
    <property type="entry name" value="lambda repressor-like DNA-binding domains"/>
    <property type="match status" value="1"/>
</dbReference>
<name>A0A395V402_9FIRM</name>